<name>A0A1G1WPU3_9BACT</name>
<dbReference type="GO" id="GO:0003735">
    <property type="term" value="F:structural constituent of ribosome"/>
    <property type="evidence" value="ECO:0007669"/>
    <property type="project" value="TreeGrafter"/>
</dbReference>
<proteinExistence type="inferred from homology"/>
<reference evidence="7 8" key="1">
    <citation type="journal article" date="2016" name="Nat. Commun.">
        <title>Thousands of microbial genomes shed light on interconnected biogeochemical processes in an aquifer system.</title>
        <authorList>
            <person name="Anantharaman K."/>
            <person name="Brown C.T."/>
            <person name="Hug L.A."/>
            <person name="Sharon I."/>
            <person name="Castelle C.J."/>
            <person name="Probst A.J."/>
            <person name="Thomas B.C."/>
            <person name="Singh A."/>
            <person name="Wilkins M.J."/>
            <person name="Karaoz U."/>
            <person name="Brodie E.L."/>
            <person name="Williams K.H."/>
            <person name="Hubbard S.S."/>
            <person name="Banfield J.F."/>
        </authorList>
    </citation>
    <scope>NUCLEOTIDE SEQUENCE [LARGE SCALE GENOMIC DNA]</scope>
</reference>
<dbReference type="GO" id="GO:0005840">
    <property type="term" value="C:ribosome"/>
    <property type="evidence" value="ECO:0007669"/>
    <property type="project" value="UniProtKB-KW"/>
</dbReference>
<keyword evidence="3" id="KW-0687">Ribonucleoprotein</keyword>
<dbReference type="GO" id="GO:1990904">
    <property type="term" value="C:ribonucleoprotein complex"/>
    <property type="evidence" value="ECO:0007669"/>
    <property type="project" value="UniProtKB-KW"/>
</dbReference>
<evidence type="ECO:0000313" key="7">
    <source>
        <dbReference type="EMBL" id="OGY29719.1"/>
    </source>
</evidence>
<dbReference type="AlphaFoldDB" id="A0A1G1WPU3"/>
<dbReference type="InterPro" id="IPR003029">
    <property type="entry name" value="S1_domain"/>
</dbReference>
<sequence length="375" mass="41467">MPRKTATKTTAVTNETENKSTETIQKEVDSSKKEAKMSFAELLESEKYAPKPLNRGQVVEGTVISNQRGGIMVDIGGKSEGLIIGRELETEDRMAKTLAPGDSVLVYVIQAENDNGNALLSLRRASNERVWRELQNSLDKKDLVEVSAIDQNRGGLLVDFKGLRGFIPTSQLDNNRSDQLSLGRKIKATVLELDRKANRLVLSEKEGLGGEEKEKKQKLLTDIKVGETFEGSVTNILPFGLFIKIPSGLEGLVHISEIAWERVGNPNDYYKVGDKVQVKVIGVDHKNLRLNFSIKQLKVDPWESAHEKYYPGKVVSGKVSKVTPSGVLVTLEPGLDGMIELTHLTSPEKIQVGDEINAKVESLSAEMRRLLLKPQ</sequence>
<dbReference type="PRINTS" id="PR00681">
    <property type="entry name" value="RIBOSOMALS1"/>
</dbReference>
<feature type="domain" description="S1 motif" evidence="6">
    <location>
        <begin position="312"/>
        <end position="375"/>
    </location>
</feature>
<dbReference type="CDD" id="cd04465">
    <property type="entry name" value="S1_RPS1_repeat_ec2_hs2"/>
    <property type="match status" value="1"/>
</dbReference>
<dbReference type="SMART" id="SM00316">
    <property type="entry name" value="S1"/>
    <property type="match status" value="4"/>
</dbReference>
<keyword evidence="2" id="KW-0689">Ribosomal protein</keyword>
<evidence type="ECO:0000313" key="8">
    <source>
        <dbReference type="Proteomes" id="UP000177821"/>
    </source>
</evidence>
<dbReference type="InterPro" id="IPR012340">
    <property type="entry name" value="NA-bd_OB-fold"/>
</dbReference>
<evidence type="ECO:0000256" key="1">
    <source>
        <dbReference type="ARBA" id="ARBA00006767"/>
    </source>
</evidence>
<dbReference type="FunFam" id="2.40.50.140:FF:000103">
    <property type="entry name" value="protein RRP5 homolog"/>
    <property type="match status" value="1"/>
</dbReference>
<dbReference type="EMBL" id="MHCX01000015">
    <property type="protein sequence ID" value="OGY29719.1"/>
    <property type="molecule type" value="Genomic_DNA"/>
</dbReference>
<feature type="domain" description="S1 motif" evidence="6">
    <location>
        <begin position="135"/>
        <end position="205"/>
    </location>
</feature>
<dbReference type="PANTHER" id="PTHR10724:SF7">
    <property type="entry name" value="SMALL RIBOSOMAL SUBUNIT PROTEIN BS1C"/>
    <property type="match status" value="1"/>
</dbReference>
<evidence type="ECO:0000256" key="4">
    <source>
        <dbReference type="ARBA" id="ARBA00025604"/>
    </source>
</evidence>
<dbReference type="GO" id="GO:0006412">
    <property type="term" value="P:translation"/>
    <property type="evidence" value="ECO:0007669"/>
    <property type="project" value="TreeGrafter"/>
</dbReference>
<feature type="region of interest" description="Disordered" evidence="5">
    <location>
        <begin position="1"/>
        <end position="31"/>
    </location>
</feature>
<dbReference type="InterPro" id="IPR035104">
    <property type="entry name" value="Ribosomal_protein_S1-like"/>
</dbReference>
<organism evidence="7 8">
    <name type="scientific">Candidatus Woykebacteria bacterium RIFCSPHIGHO2_02_FULL_43_16b</name>
    <dbReference type="NCBI Taxonomy" id="1802601"/>
    <lineage>
        <taxon>Bacteria</taxon>
        <taxon>Candidatus Woykeibacteriota</taxon>
    </lineage>
</organism>
<feature type="compositionally biased region" description="Basic and acidic residues" evidence="5">
    <location>
        <begin position="16"/>
        <end position="31"/>
    </location>
</feature>
<dbReference type="PANTHER" id="PTHR10724">
    <property type="entry name" value="30S RIBOSOMAL PROTEIN S1"/>
    <property type="match status" value="1"/>
</dbReference>
<dbReference type="Pfam" id="PF00575">
    <property type="entry name" value="S1"/>
    <property type="match status" value="4"/>
</dbReference>
<dbReference type="Gene3D" id="2.40.50.140">
    <property type="entry name" value="Nucleic acid-binding proteins"/>
    <property type="match status" value="4"/>
</dbReference>
<dbReference type="SUPFAM" id="SSF50249">
    <property type="entry name" value="Nucleic acid-binding proteins"/>
    <property type="match status" value="4"/>
</dbReference>
<comment type="caution">
    <text evidence="7">The sequence shown here is derived from an EMBL/GenBank/DDBJ whole genome shotgun (WGS) entry which is preliminary data.</text>
</comment>
<accession>A0A1G1WPU3</accession>
<evidence type="ECO:0000256" key="5">
    <source>
        <dbReference type="SAM" id="MobiDB-lite"/>
    </source>
</evidence>
<comment type="function">
    <text evidence="4">Binds mRNA; thus facilitating recognition of the initiation point. It is needed to translate mRNA with a short Shine-Dalgarno (SD) purine-rich sequence.</text>
</comment>
<feature type="domain" description="S1 motif" evidence="6">
    <location>
        <begin position="56"/>
        <end position="123"/>
    </location>
</feature>
<evidence type="ECO:0000256" key="2">
    <source>
        <dbReference type="ARBA" id="ARBA00022980"/>
    </source>
</evidence>
<dbReference type="Proteomes" id="UP000177821">
    <property type="component" value="Unassembled WGS sequence"/>
</dbReference>
<dbReference type="InterPro" id="IPR050437">
    <property type="entry name" value="Ribos_protein_bS1-like"/>
</dbReference>
<gene>
    <name evidence="7" type="ORF">A3J50_00320</name>
</gene>
<evidence type="ECO:0000256" key="3">
    <source>
        <dbReference type="ARBA" id="ARBA00023274"/>
    </source>
</evidence>
<evidence type="ECO:0000259" key="6">
    <source>
        <dbReference type="PROSITE" id="PS50126"/>
    </source>
</evidence>
<comment type="similarity">
    <text evidence="1">Belongs to the bacterial ribosomal protein bS1 family.</text>
</comment>
<feature type="domain" description="S1 motif" evidence="6">
    <location>
        <begin position="226"/>
        <end position="295"/>
    </location>
</feature>
<protein>
    <recommendedName>
        <fullName evidence="6">S1 motif domain-containing protein</fullName>
    </recommendedName>
</protein>
<dbReference type="PROSITE" id="PS50126">
    <property type="entry name" value="S1"/>
    <property type="match status" value="4"/>
</dbReference>
<dbReference type="GO" id="GO:0003729">
    <property type="term" value="F:mRNA binding"/>
    <property type="evidence" value="ECO:0007669"/>
    <property type="project" value="TreeGrafter"/>
</dbReference>